<dbReference type="AlphaFoldDB" id="A0A0R2BKA2"/>
<evidence type="ECO:0000256" key="2">
    <source>
        <dbReference type="ARBA" id="ARBA00023125"/>
    </source>
</evidence>
<keyword evidence="1" id="KW-0805">Transcription regulation</keyword>
<proteinExistence type="predicted"/>
<evidence type="ECO:0000256" key="1">
    <source>
        <dbReference type="ARBA" id="ARBA00023015"/>
    </source>
</evidence>
<protein>
    <submittedName>
        <fullName evidence="5">Bacterial regulatory s, lacI family protein</fullName>
    </submittedName>
</protein>
<comment type="caution">
    <text evidence="5">The sequence shown here is derived from an EMBL/GenBank/DDBJ whole genome shotgun (WGS) entry which is preliminary data.</text>
</comment>
<dbReference type="PATRIC" id="fig|1423738.3.peg.661"/>
<dbReference type="RefSeq" id="WP_057753996.1">
    <property type="nucleotide sequence ID" value="NZ_AYYK01000001.1"/>
</dbReference>
<dbReference type="InterPro" id="IPR028082">
    <property type="entry name" value="Peripla_BP_I"/>
</dbReference>
<dbReference type="PROSITE" id="PS50932">
    <property type="entry name" value="HTH_LACI_2"/>
    <property type="match status" value="1"/>
</dbReference>
<evidence type="ECO:0000259" key="4">
    <source>
        <dbReference type="PROSITE" id="PS50932"/>
    </source>
</evidence>
<sequence length="315" mass="35246">MTTIRDIAEKSGYSISTISRALNHSGYVSATAQAKIEAIVKELNYVPNAIAQDLSTGSTHNIGVVLPDVNHPFYTQLIKGMLDAAFDSEYHVTFLPSAYDQELERHYLEQLRRKVYDGLIFTSRALALSELATYLQFGPVVVCEDPGSIKIPAVFSYRESAYQAAFAYLKKKGARHIAFTFSRPEPISATSKAVMRAYLKYYCVPADQRNIVAYVNTYQEGYDAAQQFVKDNVMIDYLFANSDDVATGARQYYLDHGLPVPGLVGQEYQVSSMLLNIPTIDHHLDVVGREAFRMVTAQHLATTRLAVQSDFILRQ</sequence>
<gene>
    <name evidence="5" type="ORF">FC84_GL000652</name>
</gene>
<dbReference type="PANTHER" id="PTHR30146:SF105">
    <property type="entry name" value="CATABOLITE CONTROL PROTEIN B"/>
    <property type="match status" value="1"/>
</dbReference>
<organism evidence="5 6">
    <name type="scientific">Lapidilactobacillus dextrinicus DSM 20335</name>
    <dbReference type="NCBI Taxonomy" id="1423738"/>
    <lineage>
        <taxon>Bacteria</taxon>
        <taxon>Bacillati</taxon>
        <taxon>Bacillota</taxon>
        <taxon>Bacilli</taxon>
        <taxon>Lactobacillales</taxon>
        <taxon>Lactobacillaceae</taxon>
        <taxon>Lapidilactobacillus</taxon>
    </lineage>
</organism>
<accession>A0A0R2BKA2</accession>
<dbReference type="Proteomes" id="UP000051813">
    <property type="component" value="Unassembled WGS sequence"/>
</dbReference>
<dbReference type="PANTHER" id="PTHR30146">
    <property type="entry name" value="LACI-RELATED TRANSCRIPTIONAL REPRESSOR"/>
    <property type="match status" value="1"/>
</dbReference>
<dbReference type="OrthoDB" id="9798934at2"/>
<dbReference type="SMART" id="SM00354">
    <property type="entry name" value="HTH_LACI"/>
    <property type="match status" value="1"/>
</dbReference>
<dbReference type="Gene3D" id="3.40.50.2300">
    <property type="match status" value="2"/>
</dbReference>
<keyword evidence="2" id="KW-0238">DNA-binding</keyword>
<evidence type="ECO:0000313" key="5">
    <source>
        <dbReference type="EMBL" id="KRM79951.1"/>
    </source>
</evidence>
<dbReference type="CDD" id="cd01392">
    <property type="entry name" value="HTH_LacI"/>
    <property type="match status" value="1"/>
</dbReference>
<dbReference type="Pfam" id="PF00356">
    <property type="entry name" value="LacI"/>
    <property type="match status" value="1"/>
</dbReference>
<dbReference type="Gene3D" id="1.10.260.40">
    <property type="entry name" value="lambda repressor-like DNA-binding domains"/>
    <property type="match status" value="1"/>
</dbReference>
<feature type="domain" description="HTH lacI-type" evidence="4">
    <location>
        <begin position="2"/>
        <end position="56"/>
    </location>
</feature>
<keyword evidence="6" id="KW-1185">Reference proteome</keyword>
<dbReference type="EMBL" id="AYYK01000001">
    <property type="protein sequence ID" value="KRM79951.1"/>
    <property type="molecule type" value="Genomic_DNA"/>
</dbReference>
<evidence type="ECO:0000256" key="3">
    <source>
        <dbReference type="ARBA" id="ARBA00023163"/>
    </source>
</evidence>
<dbReference type="GO" id="GO:0003700">
    <property type="term" value="F:DNA-binding transcription factor activity"/>
    <property type="evidence" value="ECO:0007669"/>
    <property type="project" value="TreeGrafter"/>
</dbReference>
<dbReference type="InterPro" id="IPR010982">
    <property type="entry name" value="Lambda_DNA-bd_dom_sf"/>
</dbReference>
<keyword evidence="3" id="KW-0804">Transcription</keyword>
<name>A0A0R2BKA2_9LACO</name>
<dbReference type="GO" id="GO:0000976">
    <property type="term" value="F:transcription cis-regulatory region binding"/>
    <property type="evidence" value="ECO:0007669"/>
    <property type="project" value="TreeGrafter"/>
</dbReference>
<reference evidence="5 6" key="1">
    <citation type="journal article" date="2015" name="Genome Announc.">
        <title>Expanding the biotechnology potential of lactobacilli through comparative genomics of 213 strains and associated genera.</title>
        <authorList>
            <person name="Sun Z."/>
            <person name="Harris H.M."/>
            <person name="McCann A."/>
            <person name="Guo C."/>
            <person name="Argimon S."/>
            <person name="Zhang W."/>
            <person name="Yang X."/>
            <person name="Jeffery I.B."/>
            <person name="Cooney J.C."/>
            <person name="Kagawa T.F."/>
            <person name="Liu W."/>
            <person name="Song Y."/>
            <person name="Salvetti E."/>
            <person name="Wrobel A."/>
            <person name="Rasinkangas P."/>
            <person name="Parkhill J."/>
            <person name="Rea M.C."/>
            <person name="O'Sullivan O."/>
            <person name="Ritari J."/>
            <person name="Douillard F.P."/>
            <person name="Paul Ross R."/>
            <person name="Yang R."/>
            <person name="Briner A.E."/>
            <person name="Felis G.E."/>
            <person name="de Vos W.M."/>
            <person name="Barrangou R."/>
            <person name="Klaenhammer T.R."/>
            <person name="Caufield P.W."/>
            <person name="Cui Y."/>
            <person name="Zhang H."/>
            <person name="O'Toole P.W."/>
        </authorList>
    </citation>
    <scope>NUCLEOTIDE SEQUENCE [LARGE SCALE GENOMIC DNA]</scope>
    <source>
        <strain evidence="5 6">DSM 20335</strain>
    </source>
</reference>
<dbReference type="SUPFAM" id="SSF47413">
    <property type="entry name" value="lambda repressor-like DNA-binding domains"/>
    <property type="match status" value="1"/>
</dbReference>
<dbReference type="STRING" id="1423738.FC84_GL000652"/>
<dbReference type="InterPro" id="IPR000843">
    <property type="entry name" value="HTH_LacI"/>
</dbReference>
<dbReference type="SUPFAM" id="SSF53822">
    <property type="entry name" value="Periplasmic binding protein-like I"/>
    <property type="match status" value="1"/>
</dbReference>
<dbReference type="InterPro" id="IPR001761">
    <property type="entry name" value="Peripla_BP/Lac1_sug-bd_dom"/>
</dbReference>
<dbReference type="CDD" id="cd06286">
    <property type="entry name" value="PBP1_CcpB-like"/>
    <property type="match status" value="1"/>
</dbReference>
<dbReference type="Pfam" id="PF00532">
    <property type="entry name" value="Peripla_BP_1"/>
    <property type="match status" value="1"/>
</dbReference>
<evidence type="ECO:0000313" key="6">
    <source>
        <dbReference type="Proteomes" id="UP000051813"/>
    </source>
</evidence>